<gene>
    <name evidence="6" type="ORF">GCM10010430_13570</name>
</gene>
<dbReference type="RefSeq" id="WP_344635299.1">
    <property type="nucleotide sequence ID" value="NZ_BAAATR010000004.1"/>
</dbReference>
<sequence length="448" mass="48165">MTDSSTTTVDGVPSFAGAGNLIYREPSVPRFVAGSGCYLTADDGRRYLDAEAANGTVAWGYDRDLLHEALVRCMELPALPSFCESTVRLRVLERLERLVSEVVGTPGRVELDLGGAQAMETALRIAFSNNGPGTVVVFEGAFHGRSGVTSMLSSSPRYRELLAAWGLEVVRLPSPDSLRCPHADENGTCPPGCVEAVSRWGSELTGVGGRDFGRKVSAFIFEPVQNVGGMVEPDHALLRAAVDHARRQGALVIADEIFTGMHRVGPRWGFQRSGVVPDIVVTSKGLTNGGAALSMVWAREPLAHPSRYRPGSHSSTYIGIPHALAVVDTVLDRWQAWTEVDADIDRLEREMDVRLRELAARHPALVRRVDAMGGTARIVLTGPHAARLRHHCRSVHPDVGVLVATTGMAPDVINLHPPLVIGPSDLDVLAEVLDLALQATAAPEKDNS</sequence>
<dbReference type="PANTHER" id="PTHR11986:SF79">
    <property type="entry name" value="ACETYLORNITHINE AMINOTRANSFERASE, MITOCHONDRIAL"/>
    <property type="match status" value="1"/>
</dbReference>
<keyword evidence="2 6" id="KW-0032">Aminotransferase</keyword>
<dbReference type="PIRSF" id="PIRSF000521">
    <property type="entry name" value="Transaminase_4ab_Lys_Orn"/>
    <property type="match status" value="1"/>
</dbReference>
<dbReference type="InterPro" id="IPR005814">
    <property type="entry name" value="Aminotrans_3"/>
</dbReference>
<dbReference type="InterPro" id="IPR049704">
    <property type="entry name" value="Aminotrans_3_PPA_site"/>
</dbReference>
<dbReference type="EMBL" id="BAAATR010000004">
    <property type="protein sequence ID" value="GAA2234128.1"/>
    <property type="molecule type" value="Genomic_DNA"/>
</dbReference>
<comment type="similarity">
    <text evidence="5">Belongs to the class-III pyridoxal-phosphate-dependent aminotransferase family.</text>
</comment>
<dbReference type="InterPro" id="IPR050103">
    <property type="entry name" value="Class-III_PLP-dep_AT"/>
</dbReference>
<dbReference type="GO" id="GO:0008483">
    <property type="term" value="F:transaminase activity"/>
    <property type="evidence" value="ECO:0007669"/>
    <property type="project" value="UniProtKB-KW"/>
</dbReference>
<evidence type="ECO:0000256" key="4">
    <source>
        <dbReference type="ARBA" id="ARBA00022898"/>
    </source>
</evidence>
<dbReference type="Gene3D" id="3.40.640.10">
    <property type="entry name" value="Type I PLP-dependent aspartate aminotransferase-like (Major domain)"/>
    <property type="match status" value="1"/>
</dbReference>
<evidence type="ECO:0000256" key="3">
    <source>
        <dbReference type="ARBA" id="ARBA00022679"/>
    </source>
</evidence>
<comment type="cofactor">
    <cofactor evidence="1">
        <name>pyridoxal 5'-phosphate</name>
        <dbReference type="ChEBI" id="CHEBI:597326"/>
    </cofactor>
</comment>
<dbReference type="InterPro" id="IPR015422">
    <property type="entry name" value="PyrdxlP-dep_Trfase_small"/>
</dbReference>
<evidence type="ECO:0000256" key="1">
    <source>
        <dbReference type="ARBA" id="ARBA00001933"/>
    </source>
</evidence>
<evidence type="ECO:0000313" key="7">
    <source>
        <dbReference type="Proteomes" id="UP001500305"/>
    </source>
</evidence>
<keyword evidence="3" id="KW-0808">Transferase</keyword>
<organism evidence="6 7">
    <name type="scientific">Kitasatospora cystarginea</name>
    <dbReference type="NCBI Taxonomy" id="58350"/>
    <lineage>
        <taxon>Bacteria</taxon>
        <taxon>Bacillati</taxon>
        <taxon>Actinomycetota</taxon>
        <taxon>Actinomycetes</taxon>
        <taxon>Kitasatosporales</taxon>
        <taxon>Streptomycetaceae</taxon>
        <taxon>Kitasatospora</taxon>
    </lineage>
</organism>
<dbReference type="PROSITE" id="PS00600">
    <property type="entry name" value="AA_TRANSFER_CLASS_3"/>
    <property type="match status" value="1"/>
</dbReference>
<dbReference type="InterPro" id="IPR015421">
    <property type="entry name" value="PyrdxlP-dep_Trfase_major"/>
</dbReference>
<dbReference type="PANTHER" id="PTHR11986">
    <property type="entry name" value="AMINOTRANSFERASE CLASS III"/>
    <property type="match status" value="1"/>
</dbReference>
<keyword evidence="4 5" id="KW-0663">Pyridoxal phosphate</keyword>
<accession>A0ABN3DK98</accession>
<protein>
    <submittedName>
        <fullName evidence="6">Aspartate aminotransferase family protein</fullName>
    </submittedName>
</protein>
<proteinExistence type="inferred from homology"/>
<comment type="caution">
    <text evidence="6">The sequence shown here is derived from an EMBL/GenBank/DDBJ whole genome shotgun (WGS) entry which is preliminary data.</text>
</comment>
<dbReference type="InterPro" id="IPR015424">
    <property type="entry name" value="PyrdxlP-dep_Trfase"/>
</dbReference>
<reference evidence="6 7" key="1">
    <citation type="journal article" date="2019" name="Int. J. Syst. Evol. Microbiol.">
        <title>The Global Catalogue of Microorganisms (GCM) 10K type strain sequencing project: providing services to taxonomists for standard genome sequencing and annotation.</title>
        <authorList>
            <consortium name="The Broad Institute Genomics Platform"/>
            <consortium name="The Broad Institute Genome Sequencing Center for Infectious Disease"/>
            <person name="Wu L."/>
            <person name="Ma J."/>
        </authorList>
    </citation>
    <scope>NUCLEOTIDE SEQUENCE [LARGE SCALE GENOMIC DNA]</scope>
    <source>
        <strain evidence="6 7">JCM 7356</strain>
    </source>
</reference>
<keyword evidence="7" id="KW-1185">Reference proteome</keyword>
<dbReference type="Proteomes" id="UP001500305">
    <property type="component" value="Unassembled WGS sequence"/>
</dbReference>
<evidence type="ECO:0000256" key="2">
    <source>
        <dbReference type="ARBA" id="ARBA00022576"/>
    </source>
</evidence>
<dbReference type="SUPFAM" id="SSF53383">
    <property type="entry name" value="PLP-dependent transferases"/>
    <property type="match status" value="1"/>
</dbReference>
<dbReference type="Gene3D" id="3.90.1150.10">
    <property type="entry name" value="Aspartate Aminotransferase, domain 1"/>
    <property type="match status" value="2"/>
</dbReference>
<name>A0ABN3DK98_9ACTN</name>
<dbReference type="Pfam" id="PF00202">
    <property type="entry name" value="Aminotran_3"/>
    <property type="match status" value="1"/>
</dbReference>
<evidence type="ECO:0000256" key="5">
    <source>
        <dbReference type="RuleBase" id="RU003560"/>
    </source>
</evidence>
<evidence type="ECO:0000313" key="6">
    <source>
        <dbReference type="EMBL" id="GAA2234128.1"/>
    </source>
</evidence>